<evidence type="ECO:0000256" key="1">
    <source>
        <dbReference type="SAM" id="Coils"/>
    </source>
</evidence>
<dbReference type="RefSeq" id="WP_034240641.1">
    <property type="nucleotide sequence ID" value="NZ_AQRA01000003.1"/>
</dbReference>
<organism evidence="2 3">
    <name type="scientific">Aquimarina atlantica</name>
    <dbReference type="NCBI Taxonomy" id="1317122"/>
    <lineage>
        <taxon>Bacteria</taxon>
        <taxon>Pseudomonadati</taxon>
        <taxon>Bacteroidota</taxon>
        <taxon>Flavobacteriia</taxon>
        <taxon>Flavobacteriales</taxon>
        <taxon>Flavobacteriaceae</taxon>
        <taxon>Aquimarina</taxon>
    </lineage>
</organism>
<accession>A0A023BWG0</accession>
<dbReference type="AlphaFoldDB" id="A0A023BWG0"/>
<dbReference type="OrthoDB" id="1427559at2"/>
<dbReference type="EMBL" id="AQRA01000003">
    <property type="protein sequence ID" value="EZH74330.1"/>
    <property type="molecule type" value="Genomic_DNA"/>
</dbReference>
<dbReference type="Proteomes" id="UP000023541">
    <property type="component" value="Unassembled WGS sequence"/>
</dbReference>
<protein>
    <submittedName>
        <fullName evidence="2">Uncharacterized protein</fullName>
    </submittedName>
</protein>
<dbReference type="STRING" id="1317122.ATO12_11200"/>
<keyword evidence="3" id="KW-1185">Reference proteome</keyword>
<reference evidence="2 3" key="1">
    <citation type="submission" date="2014-04" db="EMBL/GenBank/DDBJ databases">
        <title>Aquimarina sp. 22II-S11-z7 Genome Sequencing.</title>
        <authorList>
            <person name="Lai Q."/>
        </authorList>
    </citation>
    <scope>NUCLEOTIDE SEQUENCE [LARGE SCALE GENOMIC DNA]</scope>
    <source>
        <strain evidence="2 3">22II-S11-z7</strain>
    </source>
</reference>
<dbReference type="eggNOG" id="ENOG5031UEV">
    <property type="taxonomic scope" value="Bacteria"/>
</dbReference>
<comment type="caution">
    <text evidence="2">The sequence shown here is derived from an EMBL/GenBank/DDBJ whole genome shotgun (WGS) entry which is preliminary data.</text>
</comment>
<name>A0A023BWG0_9FLAO</name>
<keyword evidence="1" id="KW-0175">Coiled coil</keyword>
<evidence type="ECO:0000313" key="2">
    <source>
        <dbReference type="EMBL" id="EZH74330.1"/>
    </source>
</evidence>
<proteinExistence type="predicted"/>
<evidence type="ECO:0000313" key="3">
    <source>
        <dbReference type="Proteomes" id="UP000023541"/>
    </source>
</evidence>
<feature type="coiled-coil region" evidence="1">
    <location>
        <begin position="38"/>
        <end position="65"/>
    </location>
</feature>
<gene>
    <name evidence="2" type="ORF">ATO12_11200</name>
</gene>
<sequence>MKKPTHGSTWYASFLTLTTSLFFLHSCQQDSTIEVLEEEEYLRKIETLETKVKDLEEKLGQEKSNQSRPKNIISFEQARRIYKAYDDRADLISEIVNSATNDGSFNPTRSMFYEISELRNYLSYVDELSQKAGVKTTGLRFYFALYPDTYISSTGNDRNARHQTIFIAPTLEKKYDNHILHIGYTLNNDGKVELLDKNNGFSHFRRNRSETDHTSLEKRNDNDRFSLIANELNGSPPRGNYTK</sequence>